<keyword evidence="4" id="KW-1185">Reference proteome</keyword>
<dbReference type="InterPro" id="IPR041415">
    <property type="entry name" value="BclA_C"/>
</dbReference>
<feature type="domain" description="BclA C-terminal" evidence="2">
    <location>
        <begin position="75"/>
        <end position="202"/>
    </location>
</feature>
<feature type="region of interest" description="Disordered" evidence="1">
    <location>
        <begin position="1"/>
        <end position="67"/>
    </location>
</feature>
<proteinExistence type="predicted"/>
<dbReference type="InterPro" id="IPR008983">
    <property type="entry name" value="Tumour_necrosis_fac-like_dom"/>
</dbReference>
<feature type="compositionally biased region" description="Low complexity" evidence="1">
    <location>
        <begin position="51"/>
        <end position="67"/>
    </location>
</feature>
<evidence type="ECO:0000259" key="2">
    <source>
        <dbReference type="Pfam" id="PF18573"/>
    </source>
</evidence>
<gene>
    <name evidence="3" type="ORF">A8990_12529</name>
</gene>
<dbReference type="PANTHER" id="PTHR24637">
    <property type="entry name" value="COLLAGEN"/>
    <property type="match status" value="1"/>
</dbReference>
<name>A0A3D9RHP8_9BACL</name>
<dbReference type="InterPro" id="IPR008160">
    <property type="entry name" value="Collagen"/>
</dbReference>
<accession>A0A3D9RHP8</accession>
<dbReference type="Gene3D" id="2.60.120.40">
    <property type="match status" value="1"/>
</dbReference>
<comment type="caution">
    <text evidence="3">The sequence shown here is derived from an EMBL/GenBank/DDBJ whole genome shotgun (WGS) entry which is preliminary data.</text>
</comment>
<feature type="compositionally biased region" description="Gly residues" evidence="1">
    <location>
        <begin position="41"/>
        <end position="50"/>
    </location>
</feature>
<feature type="compositionally biased region" description="Pro residues" evidence="1">
    <location>
        <begin position="9"/>
        <end position="25"/>
    </location>
</feature>
<evidence type="ECO:0000256" key="1">
    <source>
        <dbReference type="SAM" id="MobiDB-lite"/>
    </source>
</evidence>
<dbReference type="AlphaFoldDB" id="A0A3D9RHP8"/>
<keyword evidence="3" id="KW-0176">Collagen</keyword>
<dbReference type="Pfam" id="PF18573">
    <property type="entry name" value="BclA_C"/>
    <property type="match status" value="1"/>
</dbReference>
<dbReference type="EMBL" id="QTTN01000025">
    <property type="protein sequence ID" value="REE78632.1"/>
    <property type="molecule type" value="Genomic_DNA"/>
</dbReference>
<dbReference type="Proteomes" id="UP000256304">
    <property type="component" value="Unassembled WGS sequence"/>
</dbReference>
<organism evidence="3 4">
    <name type="scientific">Paenibacillus taihuensis</name>
    <dbReference type="NCBI Taxonomy" id="1156355"/>
    <lineage>
        <taxon>Bacteria</taxon>
        <taxon>Bacillati</taxon>
        <taxon>Bacillota</taxon>
        <taxon>Bacilli</taxon>
        <taxon>Bacillales</taxon>
        <taxon>Paenibacillaceae</taxon>
        <taxon>Paenibacillus</taxon>
    </lineage>
</organism>
<evidence type="ECO:0000313" key="4">
    <source>
        <dbReference type="Proteomes" id="UP000256304"/>
    </source>
</evidence>
<dbReference type="Pfam" id="PF01391">
    <property type="entry name" value="Collagen"/>
    <property type="match status" value="1"/>
</dbReference>
<sequence>MGIKKKVGPPGPPGPQGPPGPPGPQGPQGTPGPQGPAGQSGAQGEGGPQGVQGPAGATGAQGPTGSAGSTDYGYVYQSTAQEVAIGESVTFDTNGVLFGGIGHTVGDAEVSLNVAGTYYIQFSVTSEQPCQFALFVNGQFYPGTIYGSAESNHQDAGQAIVRVQGVPGTLTLRNYLSLDTVVLETLAGGTEANVTASLTIVKL</sequence>
<protein>
    <submittedName>
        <fullName evidence="3">Collagen triple helix repeat protein</fullName>
    </submittedName>
</protein>
<evidence type="ECO:0000313" key="3">
    <source>
        <dbReference type="EMBL" id="REE78632.1"/>
    </source>
</evidence>
<reference evidence="3 4" key="1">
    <citation type="submission" date="2018-08" db="EMBL/GenBank/DDBJ databases">
        <title>Genomic Encyclopedia of Type Strains, Phase III (KMG-III): the genomes of soil and plant-associated and newly described type strains.</title>
        <authorList>
            <person name="Whitman W."/>
        </authorList>
    </citation>
    <scope>NUCLEOTIDE SEQUENCE [LARGE SCALE GENOMIC DNA]</scope>
    <source>
        <strain evidence="3 4">CGMCC 1.10966</strain>
    </source>
</reference>
<dbReference type="PANTHER" id="PTHR24637:SF428">
    <property type="entry name" value="SCAVENGER RECEPTOR CLASS A MEMBER 3"/>
    <property type="match status" value="1"/>
</dbReference>